<keyword evidence="2" id="KW-0812">Transmembrane</keyword>
<proteinExistence type="predicted"/>
<feature type="transmembrane region" description="Helical" evidence="2">
    <location>
        <begin position="91"/>
        <end position="113"/>
    </location>
</feature>
<name>A0A852ZIU7_9ACTN</name>
<sequence length="261" mass="29285">MVPDTRLSILLFAVLVAPGLLFDLLSERRRAAYSESAFREASRVVLSSVILSGVSVVAVLWIGSLKKGWLPDTRKLLEGNKRYYLDHARELLILLTLEVALAFLLAWFANMGLAQMSRKAKIREPLSRALTGGGSIRATSNWYRAFRQECPSGHDPYVTIRLRPDGPTYFGKVAYYTADMKAEGRELVLRQPIQVKSAKDKKYCPLSSDYQRIVIRADAIDVIYITYRKKNTQSADKPHRSKAKTGRQVEAPPAVGEAARK</sequence>
<feature type="transmembrane region" description="Helical" evidence="2">
    <location>
        <begin position="44"/>
        <end position="63"/>
    </location>
</feature>
<dbReference type="RefSeq" id="WP_420360714.1">
    <property type="nucleotide sequence ID" value="NZ_BAAARR010000004.1"/>
</dbReference>
<keyword evidence="2" id="KW-0472">Membrane</keyword>
<dbReference type="Proteomes" id="UP000579605">
    <property type="component" value="Unassembled WGS sequence"/>
</dbReference>
<reference evidence="3 4" key="1">
    <citation type="submission" date="2020-07" db="EMBL/GenBank/DDBJ databases">
        <title>Sequencing the genomes of 1000 actinobacteria strains.</title>
        <authorList>
            <person name="Klenk H.-P."/>
        </authorList>
    </citation>
    <scope>NUCLEOTIDE SEQUENCE [LARGE SCALE GENOMIC DNA]</scope>
    <source>
        <strain evidence="3 4">DSM 18448</strain>
    </source>
</reference>
<dbReference type="AlphaFoldDB" id="A0A852ZIU7"/>
<feature type="region of interest" description="Disordered" evidence="1">
    <location>
        <begin position="231"/>
        <end position="261"/>
    </location>
</feature>
<comment type="caution">
    <text evidence="3">The sequence shown here is derived from an EMBL/GenBank/DDBJ whole genome shotgun (WGS) entry which is preliminary data.</text>
</comment>
<dbReference type="Pfam" id="PF19865">
    <property type="entry name" value="DUF6338"/>
    <property type="match status" value="1"/>
</dbReference>
<accession>A0A852ZIU7</accession>
<keyword evidence="2" id="KW-1133">Transmembrane helix</keyword>
<gene>
    <name evidence="3" type="ORF">F4554_000884</name>
</gene>
<evidence type="ECO:0000256" key="2">
    <source>
        <dbReference type="SAM" id="Phobius"/>
    </source>
</evidence>
<organism evidence="3 4">
    <name type="scientific">Actinopolymorpha rutila</name>
    <dbReference type="NCBI Taxonomy" id="446787"/>
    <lineage>
        <taxon>Bacteria</taxon>
        <taxon>Bacillati</taxon>
        <taxon>Actinomycetota</taxon>
        <taxon>Actinomycetes</taxon>
        <taxon>Propionibacteriales</taxon>
        <taxon>Actinopolymorphaceae</taxon>
        <taxon>Actinopolymorpha</taxon>
    </lineage>
</organism>
<feature type="transmembrane region" description="Helical" evidence="2">
    <location>
        <begin position="6"/>
        <end position="24"/>
    </location>
</feature>
<dbReference type="InterPro" id="IPR045919">
    <property type="entry name" value="DUF6338"/>
</dbReference>
<keyword evidence="4" id="KW-1185">Reference proteome</keyword>
<protein>
    <submittedName>
        <fullName evidence="3">Uncharacterized protein</fullName>
    </submittedName>
</protein>
<dbReference type="EMBL" id="JACBZH010000001">
    <property type="protein sequence ID" value="NYH88246.1"/>
    <property type="molecule type" value="Genomic_DNA"/>
</dbReference>
<evidence type="ECO:0000313" key="4">
    <source>
        <dbReference type="Proteomes" id="UP000579605"/>
    </source>
</evidence>
<evidence type="ECO:0000313" key="3">
    <source>
        <dbReference type="EMBL" id="NYH88246.1"/>
    </source>
</evidence>
<evidence type="ECO:0000256" key="1">
    <source>
        <dbReference type="SAM" id="MobiDB-lite"/>
    </source>
</evidence>